<feature type="binding site" evidence="11">
    <location>
        <position position="190"/>
    </location>
    <ligand>
        <name>NADP(+)</name>
        <dbReference type="ChEBI" id="CHEBI:58349"/>
    </ligand>
</feature>
<dbReference type="NCBIfam" id="TIGR01830">
    <property type="entry name" value="3oxo_ACP_reduc"/>
    <property type="match status" value="1"/>
</dbReference>
<dbReference type="NCBIfam" id="NF005559">
    <property type="entry name" value="PRK07231.1"/>
    <property type="match status" value="1"/>
</dbReference>
<keyword evidence="6 11" id="KW-0521">NADP</keyword>
<dbReference type="InterPro" id="IPR002347">
    <property type="entry name" value="SDR_fam"/>
</dbReference>
<comment type="caution">
    <text evidence="14">The sequence shown here is derived from an EMBL/GenBank/DDBJ whole genome shotgun (WGS) entry which is preliminary data.</text>
</comment>
<sequence length="249" mass="26370">MTFDFSGKSVLVTGGTRGIGRAIVEAFAQAGARVAFTYRSSVQEAEALQRKLEQHGTAVLAFQADAADFEAAGRVVEAILEAWGTIDVLVNNAGITRDNLLLRMTEADWDAVLAANLKSVFNFCKQVYRPMMRQRSGRIITLSSVVGIMGNAGQTNYAASKAGIIGFSKSLARELGSRGITVNVVAPGYIETDMTAALPEQARQAMLNSIPLGRPGTPEDVAQAVLFLASPAASYITGHVLQVDGGMAM</sequence>
<evidence type="ECO:0000256" key="2">
    <source>
        <dbReference type="ARBA" id="ARBA00006484"/>
    </source>
</evidence>
<evidence type="ECO:0000256" key="6">
    <source>
        <dbReference type="ARBA" id="ARBA00022857"/>
    </source>
</evidence>
<evidence type="ECO:0000256" key="11">
    <source>
        <dbReference type="PIRSR" id="PIRSR611284-2"/>
    </source>
</evidence>
<organism evidence="14">
    <name type="scientific">Rhodothermus marinus</name>
    <name type="common">Rhodothermus obamensis</name>
    <dbReference type="NCBI Taxonomy" id="29549"/>
    <lineage>
        <taxon>Bacteria</taxon>
        <taxon>Pseudomonadati</taxon>
        <taxon>Rhodothermota</taxon>
        <taxon>Rhodothermia</taxon>
        <taxon>Rhodothermales</taxon>
        <taxon>Rhodothermaceae</taxon>
        <taxon>Rhodothermus</taxon>
    </lineage>
</organism>
<protein>
    <recommendedName>
        <fullName evidence="3 12">3-oxoacyl-[acyl-carrier-protein] reductase</fullName>
        <ecNumber evidence="3 12">1.1.1.100</ecNumber>
    </recommendedName>
</protein>
<dbReference type="InterPro" id="IPR050259">
    <property type="entry name" value="SDR"/>
</dbReference>
<keyword evidence="4 12" id="KW-0444">Lipid biosynthesis</keyword>
<comment type="subunit">
    <text evidence="12">Homotetramer.</text>
</comment>
<evidence type="ECO:0000256" key="10">
    <source>
        <dbReference type="PIRSR" id="PIRSR611284-1"/>
    </source>
</evidence>
<feature type="binding site" evidence="11">
    <location>
        <begin position="14"/>
        <end position="17"/>
    </location>
    <ligand>
        <name>NADP(+)</name>
        <dbReference type="ChEBI" id="CHEBI:58349"/>
    </ligand>
</feature>
<dbReference type="NCBIfam" id="NF004197">
    <property type="entry name" value="PRK05653.1-1"/>
    <property type="match status" value="1"/>
</dbReference>
<keyword evidence="7 12" id="KW-0560">Oxidoreductase</keyword>
<dbReference type="Pfam" id="PF13561">
    <property type="entry name" value="adh_short_C2"/>
    <property type="match status" value="1"/>
</dbReference>
<gene>
    <name evidence="14" type="primary">fabG</name>
    <name evidence="14" type="ORF">ENO59_10250</name>
</gene>
<dbReference type="GO" id="GO:0051287">
    <property type="term" value="F:NAD binding"/>
    <property type="evidence" value="ECO:0007669"/>
    <property type="project" value="UniProtKB-UniRule"/>
</dbReference>
<dbReference type="InterPro" id="IPR036291">
    <property type="entry name" value="NAD(P)-bd_dom_sf"/>
</dbReference>
<evidence type="ECO:0000256" key="5">
    <source>
        <dbReference type="ARBA" id="ARBA00022832"/>
    </source>
</evidence>
<feature type="binding site" evidence="11">
    <location>
        <begin position="157"/>
        <end position="161"/>
    </location>
    <ligand>
        <name>NADP(+)</name>
        <dbReference type="ChEBI" id="CHEBI:58349"/>
    </ligand>
</feature>
<dbReference type="FunFam" id="3.40.50.720:FF:000037">
    <property type="entry name" value="3-oxoacyl-[acyl-carrier-protein] reductase FabG"/>
    <property type="match status" value="1"/>
</dbReference>
<dbReference type="PANTHER" id="PTHR42879:SF2">
    <property type="entry name" value="3-OXOACYL-[ACYL-CARRIER-PROTEIN] REDUCTASE FABG"/>
    <property type="match status" value="1"/>
</dbReference>
<evidence type="ECO:0000259" key="13">
    <source>
        <dbReference type="SMART" id="SM00822"/>
    </source>
</evidence>
<dbReference type="NCBIfam" id="NF009464">
    <property type="entry name" value="PRK12824.1"/>
    <property type="match status" value="1"/>
</dbReference>
<feature type="domain" description="Ketoreductase" evidence="13">
    <location>
        <begin position="8"/>
        <end position="193"/>
    </location>
</feature>
<dbReference type="CDD" id="cd05333">
    <property type="entry name" value="BKR_SDR_c"/>
    <property type="match status" value="1"/>
</dbReference>
<dbReference type="InterPro" id="IPR011284">
    <property type="entry name" value="3oxo_ACP_reduc"/>
</dbReference>
<dbReference type="SMART" id="SM00822">
    <property type="entry name" value="PKS_KR"/>
    <property type="match status" value="1"/>
</dbReference>
<dbReference type="EC" id="1.1.1.100" evidence="3 12"/>
<dbReference type="PRINTS" id="PR00080">
    <property type="entry name" value="SDRFAMILY"/>
</dbReference>
<evidence type="ECO:0000256" key="12">
    <source>
        <dbReference type="RuleBase" id="RU366074"/>
    </source>
</evidence>
<evidence type="ECO:0000256" key="7">
    <source>
        <dbReference type="ARBA" id="ARBA00023002"/>
    </source>
</evidence>
<dbReference type="EMBL" id="DSGB01000006">
    <property type="protein sequence ID" value="HER96874.1"/>
    <property type="molecule type" value="Genomic_DNA"/>
</dbReference>
<dbReference type="GO" id="GO:0004316">
    <property type="term" value="F:3-oxoacyl-[acyl-carrier-protein] reductase (NADPH) activity"/>
    <property type="evidence" value="ECO:0007669"/>
    <property type="project" value="UniProtKB-UniRule"/>
</dbReference>
<comment type="function">
    <text evidence="12">Catalyzes the NADPH-dependent reduction of beta-ketoacyl-ACP substrates to beta-hydroxyacyl-ACP products, the first reductive step in the elongation cycle of fatty acid biosynthesis.</text>
</comment>
<feature type="active site" description="Proton acceptor" evidence="10">
    <location>
        <position position="157"/>
    </location>
</feature>
<evidence type="ECO:0000313" key="14">
    <source>
        <dbReference type="EMBL" id="HER96874.1"/>
    </source>
</evidence>
<dbReference type="GO" id="GO:0030497">
    <property type="term" value="P:fatty acid elongation"/>
    <property type="evidence" value="ECO:0007669"/>
    <property type="project" value="UniProtKB-ARBA"/>
</dbReference>
<comment type="pathway">
    <text evidence="1 12">Lipid metabolism; fatty acid biosynthesis.</text>
</comment>
<dbReference type="SUPFAM" id="SSF51735">
    <property type="entry name" value="NAD(P)-binding Rossmann-fold domains"/>
    <property type="match status" value="1"/>
</dbReference>
<dbReference type="NCBIfam" id="NF009466">
    <property type="entry name" value="PRK12826.1-2"/>
    <property type="match status" value="1"/>
</dbReference>
<feature type="binding site" evidence="11">
    <location>
        <position position="92"/>
    </location>
    <ligand>
        <name>NADP(+)</name>
        <dbReference type="ChEBI" id="CHEBI:58349"/>
    </ligand>
</feature>
<proteinExistence type="inferred from homology"/>
<dbReference type="PANTHER" id="PTHR42879">
    <property type="entry name" value="3-OXOACYL-(ACYL-CARRIER-PROTEIN) REDUCTASE"/>
    <property type="match status" value="1"/>
</dbReference>
<keyword evidence="8 12" id="KW-0443">Lipid metabolism</keyword>
<accession>A0A7V2B223</accession>
<evidence type="ECO:0000256" key="1">
    <source>
        <dbReference type="ARBA" id="ARBA00005194"/>
    </source>
</evidence>
<dbReference type="PRINTS" id="PR00081">
    <property type="entry name" value="GDHRDH"/>
</dbReference>
<name>A0A7V2B223_RHOMR</name>
<keyword evidence="5 12" id="KW-0276">Fatty acid metabolism</keyword>
<dbReference type="InterPro" id="IPR057326">
    <property type="entry name" value="KR_dom"/>
</dbReference>
<dbReference type="AlphaFoldDB" id="A0A7V2B223"/>
<evidence type="ECO:0000256" key="8">
    <source>
        <dbReference type="ARBA" id="ARBA00023098"/>
    </source>
</evidence>
<dbReference type="PROSITE" id="PS00061">
    <property type="entry name" value="ADH_SHORT"/>
    <property type="match status" value="1"/>
</dbReference>
<reference evidence="14" key="1">
    <citation type="journal article" date="2020" name="mSystems">
        <title>Genome- and Community-Level Interaction Insights into Carbon Utilization and Element Cycling Functions of Hydrothermarchaeota in Hydrothermal Sediment.</title>
        <authorList>
            <person name="Zhou Z."/>
            <person name="Liu Y."/>
            <person name="Xu W."/>
            <person name="Pan J."/>
            <person name="Luo Z.H."/>
            <person name="Li M."/>
        </authorList>
    </citation>
    <scope>NUCLEOTIDE SEQUENCE [LARGE SCALE GENOMIC DNA]</scope>
    <source>
        <strain evidence="14">SpSt-143</strain>
    </source>
</reference>
<dbReference type="InterPro" id="IPR020904">
    <property type="entry name" value="Sc_DH/Rdtase_CS"/>
</dbReference>
<comment type="catalytic activity">
    <reaction evidence="12">
        <text>a (3R)-hydroxyacyl-[ACP] + NADP(+) = a 3-oxoacyl-[ACP] + NADPH + H(+)</text>
        <dbReference type="Rhea" id="RHEA:17397"/>
        <dbReference type="Rhea" id="RHEA-COMP:9916"/>
        <dbReference type="Rhea" id="RHEA-COMP:9945"/>
        <dbReference type="ChEBI" id="CHEBI:15378"/>
        <dbReference type="ChEBI" id="CHEBI:57783"/>
        <dbReference type="ChEBI" id="CHEBI:58349"/>
        <dbReference type="ChEBI" id="CHEBI:78776"/>
        <dbReference type="ChEBI" id="CHEBI:78827"/>
        <dbReference type="EC" id="1.1.1.100"/>
    </reaction>
</comment>
<evidence type="ECO:0000256" key="4">
    <source>
        <dbReference type="ARBA" id="ARBA00022516"/>
    </source>
</evidence>
<dbReference type="Gene3D" id="3.40.50.720">
    <property type="entry name" value="NAD(P)-binding Rossmann-like Domain"/>
    <property type="match status" value="1"/>
</dbReference>
<evidence type="ECO:0000256" key="9">
    <source>
        <dbReference type="ARBA" id="ARBA00023160"/>
    </source>
</evidence>
<comment type="similarity">
    <text evidence="2 12">Belongs to the short-chain dehydrogenases/reductases (SDR) family.</text>
</comment>
<evidence type="ECO:0000256" key="3">
    <source>
        <dbReference type="ARBA" id="ARBA00012948"/>
    </source>
</evidence>
<keyword evidence="9 12" id="KW-0275">Fatty acid biosynthesis</keyword>
<dbReference type="UniPathway" id="UPA00094"/>